<dbReference type="Proteomes" id="UP000305067">
    <property type="component" value="Unassembled WGS sequence"/>
</dbReference>
<reference evidence="2 3" key="1">
    <citation type="journal article" date="2019" name="Nat. Ecol. Evol.">
        <title>Megaphylogeny resolves global patterns of mushroom evolution.</title>
        <authorList>
            <person name="Varga T."/>
            <person name="Krizsan K."/>
            <person name="Foldi C."/>
            <person name="Dima B."/>
            <person name="Sanchez-Garcia M."/>
            <person name="Sanchez-Ramirez S."/>
            <person name="Szollosi G.J."/>
            <person name="Szarkandi J.G."/>
            <person name="Papp V."/>
            <person name="Albert L."/>
            <person name="Andreopoulos W."/>
            <person name="Angelini C."/>
            <person name="Antonin V."/>
            <person name="Barry K.W."/>
            <person name="Bougher N.L."/>
            <person name="Buchanan P."/>
            <person name="Buyck B."/>
            <person name="Bense V."/>
            <person name="Catcheside P."/>
            <person name="Chovatia M."/>
            <person name="Cooper J."/>
            <person name="Damon W."/>
            <person name="Desjardin D."/>
            <person name="Finy P."/>
            <person name="Geml J."/>
            <person name="Haridas S."/>
            <person name="Hughes K."/>
            <person name="Justo A."/>
            <person name="Karasinski D."/>
            <person name="Kautmanova I."/>
            <person name="Kiss B."/>
            <person name="Kocsube S."/>
            <person name="Kotiranta H."/>
            <person name="LaButti K.M."/>
            <person name="Lechner B.E."/>
            <person name="Liimatainen K."/>
            <person name="Lipzen A."/>
            <person name="Lukacs Z."/>
            <person name="Mihaltcheva S."/>
            <person name="Morgado L.N."/>
            <person name="Niskanen T."/>
            <person name="Noordeloos M.E."/>
            <person name="Ohm R.A."/>
            <person name="Ortiz-Santana B."/>
            <person name="Ovrebo C."/>
            <person name="Racz N."/>
            <person name="Riley R."/>
            <person name="Savchenko A."/>
            <person name="Shiryaev A."/>
            <person name="Soop K."/>
            <person name="Spirin V."/>
            <person name="Szebenyi C."/>
            <person name="Tomsovsky M."/>
            <person name="Tulloss R.E."/>
            <person name="Uehling J."/>
            <person name="Grigoriev I.V."/>
            <person name="Vagvolgyi C."/>
            <person name="Papp T."/>
            <person name="Martin F.M."/>
            <person name="Miettinen O."/>
            <person name="Hibbett D.S."/>
            <person name="Nagy L.G."/>
        </authorList>
    </citation>
    <scope>NUCLEOTIDE SEQUENCE [LARGE SCALE GENOMIC DNA]</scope>
    <source>
        <strain evidence="2 3">CBS 309.79</strain>
    </source>
</reference>
<feature type="compositionally biased region" description="Basic and acidic residues" evidence="1">
    <location>
        <begin position="180"/>
        <end position="201"/>
    </location>
</feature>
<name>A0A5C3QD80_9AGAR</name>
<protein>
    <submittedName>
        <fullName evidence="2">Uncharacterized protein</fullName>
    </submittedName>
</protein>
<feature type="region of interest" description="Disordered" evidence="1">
    <location>
        <begin position="1"/>
        <end position="201"/>
    </location>
</feature>
<proteinExistence type="predicted"/>
<evidence type="ECO:0000313" key="3">
    <source>
        <dbReference type="Proteomes" id="UP000305067"/>
    </source>
</evidence>
<gene>
    <name evidence="2" type="ORF">BDV98DRAFT_130533</name>
</gene>
<feature type="compositionally biased region" description="Low complexity" evidence="1">
    <location>
        <begin position="88"/>
        <end position="100"/>
    </location>
</feature>
<feature type="compositionally biased region" description="Low complexity" evidence="1">
    <location>
        <begin position="14"/>
        <end position="70"/>
    </location>
</feature>
<evidence type="ECO:0000256" key="1">
    <source>
        <dbReference type="SAM" id="MobiDB-lite"/>
    </source>
</evidence>
<sequence length="201" mass="21640">MVRTMPPPRHHQASFPQSQSPFSTSRTPDTTCPSLSTSISPDPSESPSSSPTAPSTSPARRSPFSRSISRLGKLLGGTPKSDPPPLPDTTTSSNPTPSQTPDHHRHKSASDPPYLEPEFTFTPPLGSSTTSLSYPFISSGPALTRPNTNLSQGPRYPQYSKGDSSRHGSRSLPSGGWSEAEGRRESVGRAERRKLCDDLWS</sequence>
<feature type="compositionally biased region" description="Low complexity" evidence="1">
    <location>
        <begin position="119"/>
        <end position="133"/>
    </location>
</feature>
<accession>A0A5C3QD80</accession>
<evidence type="ECO:0000313" key="2">
    <source>
        <dbReference type="EMBL" id="TFL00003.1"/>
    </source>
</evidence>
<dbReference type="AlphaFoldDB" id="A0A5C3QD80"/>
<dbReference type="EMBL" id="ML178831">
    <property type="protein sequence ID" value="TFL00003.1"/>
    <property type="molecule type" value="Genomic_DNA"/>
</dbReference>
<keyword evidence="3" id="KW-1185">Reference proteome</keyword>
<organism evidence="2 3">
    <name type="scientific">Pterulicium gracile</name>
    <dbReference type="NCBI Taxonomy" id="1884261"/>
    <lineage>
        <taxon>Eukaryota</taxon>
        <taxon>Fungi</taxon>
        <taxon>Dikarya</taxon>
        <taxon>Basidiomycota</taxon>
        <taxon>Agaricomycotina</taxon>
        <taxon>Agaricomycetes</taxon>
        <taxon>Agaricomycetidae</taxon>
        <taxon>Agaricales</taxon>
        <taxon>Pleurotineae</taxon>
        <taxon>Pterulaceae</taxon>
        <taxon>Pterulicium</taxon>
    </lineage>
</organism>